<evidence type="ECO:0000313" key="8">
    <source>
        <dbReference type="Proteomes" id="UP000631312"/>
    </source>
</evidence>
<dbReference type="InterPro" id="IPR016032">
    <property type="entry name" value="Sig_transdc_resp-reg_C-effctor"/>
</dbReference>
<keyword evidence="8" id="KW-1185">Reference proteome</keyword>
<dbReference type="SUPFAM" id="SSF52540">
    <property type="entry name" value="P-loop containing nucleoside triphosphate hydrolases"/>
    <property type="match status" value="1"/>
</dbReference>
<comment type="caution">
    <text evidence="6">The sequence shown here is derived from an EMBL/GenBank/DDBJ whole genome shotgun (WGS) entry which is preliminary data.</text>
</comment>
<dbReference type="PRINTS" id="PR00038">
    <property type="entry name" value="HTHLUXR"/>
</dbReference>
<keyword evidence="1" id="KW-0805">Transcription regulation</keyword>
<dbReference type="InterPro" id="IPR027417">
    <property type="entry name" value="P-loop_NTPase"/>
</dbReference>
<evidence type="ECO:0000256" key="1">
    <source>
        <dbReference type="ARBA" id="ARBA00023015"/>
    </source>
</evidence>
<evidence type="ECO:0000259" key="4">
    <source>
        <dbReference type="PROSITE" id="PS50043"/>
    </source>
</evidence>
<dbReference type="InterPro" id="IPR041664">
    <property type="entry name" value="AAA_16"/>
</dbReference>
<dbReference type="PANTHER" id="PTHR44688">
    <property type="entry name" value="DNA-BINDING TRANSCRIPTIONAL ACTIVATOR DEVR_DOSR"/>
    <property type="match status" value="1"/>
</dbReference>
<gene>
    <name evidence="5" type="ORF">Alo02nite_17320</name>
    <name evidence="6" type="ORF">BJ964_000929</name>
</gene>
<dbReference type="PANTHER" id="PTHR44688:SF16">
    <property type="entry name" value="DNA-BINDING TRANSCRIPTIONAL ACTIVATOR DEVR_DOSR"/>
    <property type="match status" value="1"/>
</dbReference>
<evidence type="ECO:0000313" key="7">
    <source>
        <dbReference type="Proteomes" id="UP000590511"/>
    </source>
</evidence>
<dbReference type="RefSeq" id="WP_188119516.1">
    <property type="nucleotide sequence ID" value="NZ_BOMP01000026.1"/>
</dbReference>
<dbReference type="Gene3D" id="1.10.10.10">
    <property type="entry name" value="Winged helix-like DNA-binding domain superfamily/Winged helix DNA-binding domain"/>
    <property type="match status" value="1"/>
</dbReference>
<name>A0A7W7HAB0_9ACTN</name>
<proteinExistence type="predicted"/>
<reference evidence="5 8" key="2">
    <citation type="submission" date="2021-01" db="EMBL/GenBank/DDBJ databases">
        <title>Whole genome shotgun sequence of Actinoplanes lobatus NBRC 12513.</title>
        <authorList>
            <person name="Komaki H."/>
            <person name="Tamura T."/>
        </authorList>
    </citation>
    <scope>NUCLEOTIDE SEQUENCE [LARGE SCALE GENOMIC DNA]</scope>
    <source>
        <strain evidence="5 8">NBRC 12513</strain>
    </source>
</reference>
<dbReference type="SMART" id="SM00421">
    <property type="entry name" value="HTH_LUXR"/>
    <property type="match status" value="1"/>
</dbReference>
<dbReference type="GO" id="GO:0003677">
    <property type="term" value="F:DNA binding"/>
    <property type="evidence" value="ECO:0007669"/>
    <property type="project" value="UniProtKB-KW"/>
</dbReference>
<dbReference type="GO" id="GO:0006355">
    <property type="term" value="P:regulation of DNA-templated transcription"/>
    <property type="evidence" value="ECO:0007669"/>
    <property type="project" value="InterPro"/>
</dbReference>
<dbReference type="Proteomes" id="UP000631312">
    <property type="component" value="Unassembled WGS sequence"/>
</dbReference>
<evidence type="ECO:0000256" key="3">
    <source>
        <dbReference type="ARBA" id="ARBA00023163"/>
    </source>
</evidence>
<sequence length="933" mass="97385">MRLFGQGDRLFGRETECAVLDGLLSGARSGHSAALVLRGEAGTGKTALLRYALSTAPGAPAGSGAPAGGSAPAGNGAGALVISGVEAEAGLPYAGLHRLLIPLLPERGHLPPAQRAALEVACGLTDGPTPDLYLVSLAALTLLAAAPRLCVVDDVHWLDPDSARALAFVARRLHAEGVVLLFGQRVVAEDPGLLAGLDVLEVTGLARDAAMALLSDVVAGDLDLGLAEHVAQSTGGNPLALTDLGRELTAEQLRGASPLPEPVPIGSRLEAHYSARVSGYPDATRTWLVLAAAGAGARHDHLLAAAGLLAVRPEDAAPAESDRLVSGTPPVVFRHPLVRSAVYGDAPPPRRRAAHAALAAAITGDADADRRAWHLAAATAAPDETVAAELERRADRAGARGGHAARATFLSRAAELTPDETVRTGRRVEAAAAAMTAGAPARALLLLETADDDHLSGPARGSALLTRALATVNTGAPTALRDATALCLEAAGAFGADHGRARRAAVQAVDHAIGAEHLSSVSETTVAAEAARLAATDPDGLDGLLLAGYASFIQDGYAACVPPLRRAIAAIADPALPDETLRRRFVVGINYCNLLWDDDTKLLLLDRAEAAARRTGALHTLDLVHFVGAMTGAALGRLRHADRHDAAGQRLRRSIGITAEQEQVWRHPELVAWRAPDGFRETVPQALGVFAMLHMGGMHTVTRLAVAGLEIASGAYPAARELLLDIVDLGRPRRYAWALPDLVEAAVRSGDRATAELACADLTSAAVNSGTPRALGLLDRSRALLAAPGEAEEHYRAAVERLATTPAYGDLARARLLYGEWLRRRRRRRDARDQLAAALEMFEEAGATVFAGRARAELGATGESVRSPVPKESETALTPQEAAVARLAGAGATNAEIAAHLYLSPSTVDYHLRKVFRKLGVTSRRRLRGVLHD</sequence>
<dbReference type="EMBL" id="JACHNC010000001">
    <property type="protein sequence ID" value="MBB4746768.1"/>
    <property type="molecule type" value="Genomic_DNA"/>
</dbReference>
<keyword evidence="3" id="KW-0804">Transcription</keyword>
<evidence type="ECO:0000313" key="6">
    <source>
        <dbReference type="EMBL" id="MBB4746768.1"/>
    </source>
</evidence>
<protein>
    <submittedName>
        <fullName evidence="6">DNA-binding CsgD family transcriptional regulator</fullName>
    </submittedName>
    <submittedName>
        <fullName evidence="5">Helix-turn-helix transcriptional regulator</fullName>
    </submittedName>
</protein>
<dbReference type="Proteomes" id="UP000590511">
    <property type="component" value="Unassembled WGS sequence"/>
</dbReference>
<keyword evidence="2 6" id="KW-0238">DNA-binding</keyword>
<evidence type="ECO:0000256" key="2">
    <source>
        <dbReference type="ARBA" id="ARBA00023125"/>
    </source>
</evidence>
<dbReference type="InterPro" id="IPR036388">
    <property type="entry name" value="WH-like_DNA-bd_sf"/>
</dbReference>
<dbReference type="Pfam" id="PF13191">
    <property type="entry name" value="AAA_16"/>
    <property type="match status" value="1"/>
</dbReference>
<dbReference type="PROSITE" id="PS50043">
    <property type="entry name" value="HTH_LUXR_2"/>
    <property type="match status" value="1"/>
</dbReference>
<dbReference type="SUPFAM" id="SSF46894">
    <property type="entry name" value="C-terminal effector domain of the bipartite response regulators"/>
    <property type="match status" value="1"/>
</dbReference>
<dbReference type="InterPro" id="IPR000792">
    <property type="entry name" value="Tscrpt_reg_LuxR_C"/>
</dbReference>
<feature type="domain" description="HTH luxR-type" evidence="4">
    <location>
        <begin position="870"/>
        <end position="933"/>
    </location>
</feature>
<dbReference type="Pfam" id="PF00196">
    <property type="entry name" value="GerE"/>
    <property type="match status" value="1"/>
</dbReference>
<accession>A0A7W7HAB0</accession>
<dbReference type="CDD" id="cd06170">
    <property type="entry name" value="LuxR_C_like"/>
    <property type="match status" value="1"/>
</dbReference>
<reference evidence="6 7" key="1">
    <citation type="submission" date="2020-08" db="EMBL/GenBank/DDBJ databases">
        <title>Sequencing the genomes of 1000 actinobacteria strains.</title>
        <authorList>
            <person name="Klenk H.-P."/>
        </authorList>
    </citation>
    <scope>NUCLEOTIDE SEQUENCE [LARGE SCALE GENOMIC DNA]</scope>
    <source>
        <strain evidence="6 7">DSM 43150</strain>
    </source>
</reference>
<evidence type="ECO:0000313" key="5">
    <source>
        <dbReference type="EMBL" id="GIE38834.1"/>
    </source>
</evidence>
<organism evidence="6 7">
    <name type="scientific">Actinoplanes lobatus</name>
    <dbReference type="NCBI Taxonomy" id="113568"/>
    <lineage>
        <taxon>Bacteria</taxon>
        <taxon>Bacillati</taxon>
        <taxon>Actinomycetota</taxon>
        <taxon>Actinomycetes</taxon>
        <taxon>Micromonosporales</taxon>
        <taxon>Micromonosporaceae</taxon>
        <taxon>Actinoplanes</taxon>
    </lineage>
</organism>
<dbReference type="AlphaFoldDB" id="A0A7W7HAB0"/>
<dbReference type="EMBL" id="BOMP01000026">
    <property type="protein sequence ID" value="GIE38834.1"/>
    <property type="molecule type" value="Genomic_DNA"/>
</dbReference>